<dbReference type="EMBL" id="VTPC01001399">
    <property type="protein sequence ID" value="KAF2902077.1"/>
    <property type="molecule type" value="Genomic_DNA"/>
</dbReference>
<dbReference type="InterPro" id="IPR057670">
    <property type="entry name" value="SH3_retrovirus"/>
</dbReference>
<evidence type="ECO:0000259" key="1">
    <source>
        <dbReference type="Pfam" id="PF25597"/>
    </source>
</evidence>
<proteinExistence type="predicted"/>
<accession>A0A8K0DFC8</accession>
<dbReference type="Pfam" id="PF25597">
    <property type="entry name" value="SH3_retrovirus"/>
    <property type="match status" value="1"/>
</dbReference>
<evidence type="ECO:0000313" key="2">
    <source>
        <dbReference type="EMBL" id="KAF2902077.1"/>
    </source>
</evidence>
<organism evidence="2 3">
    <name type="scientific">Ignelater luminosus</name>
    <name type="common">Cucubano</name>
    <name type="synonym">Pyrophorus luminosus</name>
    <dbReference type="NCBI Taxonomy" id="2038154"/>
    <lineage>
        <taxon>Eukaryota</taxon>
        <taxon>Metazoa</taxon>
        <taxon>Ecdysozoa</taxon>
        <taxon>Arthropoda</taxon>
        <taxon>Hexapoda</taxon>
        <taxon>Insecta</taxon>
        <taxon>Pterygota</taxon>
        <taxon>Neoptera</taxon>
        <taxon>Endopterygota</taxon>
        <taxon>Coleoptera</taxon>
        <taxon>Polyphaga</taxon>
        <taxon>Elateriformia</taxon>
        <taxon>Elateroidea</taxon>
        <taxon>Elateridae</taxon>
        <taxon>Agrypninae</taxon>
        <taxon>Pyrophorini</taxon>
        <taxon>Ignelater</taxon>
    </lineage>
</organism>
<dbReference type="PANTHER" id="PTHR46060">
    <property type="entry name" value="MARINER MOS1 TRANSPOSASE-LIKE PROTEIN"/>
    <property type="match status" value="1"/>
</dbReference>
<feature type="domain" description="Retroviral polymerase SH3-like" evidence="1">
    <location>
        <begin position="55"/>
        <end position="109"/>
    </location>
</feature>
<dbReference type="Proteomes" id="UP000801492">
    <property type="component" value="Unassembled WGS sequence"/>
</dbReference>
<dbReference type="OrthoDB" id="10065579at2759"/>
<keyword evidence="3" id="KW-1185">Reference proteome</keyword>
<comment type="caution">
    <text evidence="2">The sequence shown here is derived from an EMBL/GenBank/DDBJ whole genome shotgun (WGS) entry which is preliminary data.</text>
</comment>
<dbReference type="AlphaFoldDB" id="A0A8K0DFC8"/>
<reference evidence="2" key="1">
    <citation type="submission" date="2019-08" db="EMBL/GenBank/DDBJ databases">
        <title>The genome of the North American firefly Photinus pyralis.</title>
        <authorList>
            <consortium name="Photinus pyralis genome working group"/>
            <person name="Fallon T.R."/>
            <person name="Sander Lower S.E."/>
            <person name="Weng J.-K."/>
        </authorList>
    </citation>
    <scope>NUCLEOTIDE SEQUENCE</scope>
    <source>
        <strain evidence="2">TRF0915ILg1</strain>
        <tissue evidence="2">Whole body</tissue>
    </source>
</reference>
<name>A0A8K0DFC8_IGNLU</name>
<dbReference type="PANTHER" id="PTHR46060:SF1">
    <property type="entry name" value="MARINER MOS1 TRANSPOSASE-LIKE PROTEIN"/>
    <property type="match status" value="1"/>
</dbReference>
<evidence type="ECO:0000313" key="3">
    <source>
        <dbReference type="Proteomes" id="UP000801492"/>
    </source>
</evidence>
<protein>
    <recommendedName>
        <fullName evidence="1">Retroviral polymerase SH3-like domain-containing protein</fullName>
    </recommendedName>
</protein>
<dbReference type="InterPro" id="IPR052709">
    <property type="entry name" value="Transposase-MT_Hybrid"/>
</dbReference>
<sequence length="373" mass="42721">MFYIIPEATVNLLSVSRIVDIGYSVIFDKEGRHIRDEDGAIMEVLDLSHLIVFGCPPMAHIPKALRQKWDAKSRKLISVSYCDNTKGYRRIDPKAHKITARREVVFLKPTDTTEIKISAKNNPKPTSNQLKGNVTEAVTELSQNQPLENNITNKTSSELEEEVSSEIETQTIERRYSLRKREQVEFPDFIMYKAVNPNQKDEIVPASSFEGLRTAFGDSVLSLSSVSYRFRKFKRRRNSLNDEPQPGRPAEAVREENIGAVDRIVREGQNATHREIQQEVGIGSTALNTISHQHLKKPLYLVFKAEIESRENTMATDKMLEMFPLITPIEIPTPENEQLKHYPKIWQNSLLYAEGLKNARRRLRDSRSNQTGM</sequence>
<gene>
    <name evidence="2" type="ORF">ILUMI_04109</name>
</gene>